<dbReference type="PRINTS" id="PR00184">
    <property type="entry name" value="NEISSPPORIN"/>
</dbReference>
<evidence type="ECO:0000256" key="7">
    <source>
        <dbReference type="ARBA" id="ARBA00023065"/>
    </source>
</evidence>
<keyword evidence="5" id="KW-0812">Transmembrane</keyword>
<dbReference type="Proteomes" id="UP000271003">
    <property type="component" value="Chromosome"/>
</dbReference>
<keyword evidence="8" id="KW-0626">Porin</keyword>
<comment type="subcellular location">
    <subcellularLocation>
        <location evidence="1">Cell outer membrane</location>
        <topology evidence="1">Multi-pass membrane protein</topology>
    </subcellularLocation>
</comment>
<accession>A0A2Z6IAZ6</accession>
<dbReference type="Pfam" id="PF13609">
    <property type="entry name" value="Porin_4"/>
    <property type="match status" value="1"/>
</dbReference>
<evidence type="ECO:0000256" key="2">
    <source>
        <dbReference type="ARBA" id="ARBA00011233"/>
    </source>
</evidence>
<dbReference type="SUPFAM" id="SSF56935">
    <property type="entry name" value="Porins"/>
    <property type="match status" value="1"/>
</dbReference>
<organism evidence="13 14">
    <name type="scientific">Sutterella megalosphaeroides</name>
    <dbReference type="NCBI Taxonomy" id="2494234"/>
    <lineage>
        <taxon>Bacteria</taxon>
        <taxon>Pseudomonadati</taxon>
        <taxon>Pseudomonadota</taxon>
        <taxon>Betaproteobacteria</taxon>
        <taxon>Burkholderiales</taxon>
        <taxon>Sutterellaceae</taxon>
        <taxon>Sutterella</taxon>
    </lineage>
</organism>
<protein>
    <submittedName>
        <fullName evidence="13">Porin</fullName>
    </submittedName>
</protein>
<evidence type="ECO:0000256" key="3">
    <source>
        <dbReference type="ARBA" id="ARBA00022448"/>
    </source>
</evidence>
<dbReference type="OrthoDB" id="8520696at2"/>
<dbReference type="GO" id="GO:0046930">
    <property type="term" value="C:pore complex"/>
    <property type="evidence" value="ECO:0007669"/>
    <property type="project" value="UniProtKB-KW"/>
</dbReference>
<dbReference type="InterPro" id="IPR023614">
    <property type="entry name" value="Porin_dom_sf"/>
</dbReference>
<evidence type="ECO:0000256" key="1">
    <source>
        <dbReference type="ARBA" id="ARBA00004571"/>
    </source>
</evidence>
<dbReference type="CDD" id="cd00342">
    <property type="entry name" value="gram_neg_porins"/>
    <property type="match status" value="1"/>
</dbReference>
<name>A0A2Z6IAZ6_9BURK</name>
<dbReference type="InterPro" id="IPR050298">
    <property type="entry name" value="Gram-neg_bact_OMP"/>
</dbReference>
<evidence type="ECO:0000256" key="6">
    <source>
        <dbReference type="ARBA" id="ARBA00022729"/>
    </source>
</evidence>
<keyword evidence="4" id="KW-1134">Transmembrane beta strand</keyword>
<evidence type="ECO:0000256" key="5">
    <source>
        <dbReference type="ARBA" id="ARBA00022692"/>
    </source>
</evidence>
<evidence type="ECO:0000259" key="12">
    <source>
        <dbReference type="Pfam" id="PF13609"/>
    </source>
</evidence>
<dbReference type="PANTHER" id="PTHR34501:SF9">
    <property type="entry name" value="MAJOR OUTER MEMBRANE PROTEIN P.IA"/>
    <property type="match status" value="1"/>
</dbReference>
<comment type="subunit">
    <text evidence="2">Homotrimer.</text>
</comment>
<reference evidence="13 14" key="1">
    <citation type="journal article" date="2018" name="Int. J. Syst. Evol. Microbiol.">
        <title>Mesosutterella multiformis gen. nov., sp. nov., a member of the family Sutterellaceae and Sutterella megalosphaeroides sp. nov., isolated from human faeces.</title>
        <authorList>
            <person name="Sakamoto M."/>
            <person name="Ikeyama N."/>
            <person name="Kunihiro T."/>
            <person name="Iino T."/>
            <person name="Yuki M."/>
            <person name="Ohkuma M."/>
        </authorList>
    </citation>
    <scope>NUCLEOTIDE SEQUENCE [LARGE SCALE GENOMIC DNA]</scope>
    <source>
        <strain evidence="13 14">6FBBBH3</strain>
    </source>
</reference>
<feature type="signal peptide" evidence="11">
    <location>
        <begin position="1"/>
        <end position="27"/>
    </location>
</feature>
<dbReference type="EMBL" id="AP018786">
    <property type="protein sequence ID" value="BBF23629.1"/>
    <property type="molecule type" value="Genomic_DNA"/>
</dbReference>
<gene>
    <name evidence="13" type="ORF">SUTMEG_15200</name>
</gene>
<keyword evidence="9" id="KW-0472">Membrane</keyword>
<dbReference type="KEGG" id="sutt:SUTMEG_15200"/>
<dbReference type="AlphaFoldDB" id="A0A2Z6IAZ6"/>
<proteinExistence type="predicted"/>
<keyword evidence="10" id="KW-0998">Cell outer membrane</keyword>
<feature type="domain" description="Porin" evidence="12">
    <location>
        <begin position="16"/>
        <end position="357"/>
    </location>
</feature>
<dbReference type="PANTHER" id="PTHR34501">
    <property type="entry name" value="PROTEIN YDDL-RELATED"/>
    <property type="match status" value="1"/>
</dbReference>
<keyword evidence="6 11" id="KW-0732">Signal</keyword>
<sequence>MTKNFRPALSALCVATLGALFATGAVADVTVYGIIDTGLNYQHVDQDRAGTDATDQAQMKSSQTIPNRWGLKGSEDLGNGLKAGFMLEGQFGSDDGTMTGGRLFHRVSQLELGSDRAGTVIVGRSGALRSGFGTTGIWAAKLNPFSNSWGDYMGGTKYTMPGGFKAIDNAITYRSPVWSGVQLYAQYSLKSNSTAAGTEGKASSDRQWGLGATYTAGNLHLAAVVDSVLYANTAADYDDSIAVSLGGNYDFGVLKAYASGMYFAGMKGSEFQGDQGKFNVLAAAATYKGASLLLGADIPAGPGVLKASFGYMSADLDRVMGQRAQIEGDGDLDRYNAGVGYEFPLSKRTKLYAGAGWAGESSDERDPNAYEVLAGLMTRF</sequence>
<keyword evidence="14" id="KW-1185">Reference proteome</keyword>
<evidence type="ECO:0000256" key="11">
    <source>
        <dbReference type="SAM" id="SignalP"/>
    </source>
</evidence>
<dbReference type="Gene3D" id="2.40.160.10">
    <property type="entry name" value="Porin"/>
    <property type="match status" value="1"/>
</dbReference>
<dbReference type="RefSeq" id="WP_123957678.1">
    <property type="nucleotide sequence ID" value="NZ_AP018786.1"/>
</dbReference>
<evidence type="ECO:0000256" key="9">
    <source>
        <dbReference type="ARBA" id="ARBA00023136"/>
    </source>
</evidence>
<dbReference type="GO" id="GO:0015288">
    <property type="term" value="F:porin activity"/>
    <property type="evidence" value="ECO:0007669"/>
    <property type="project" value="UniProtKB-KW"/>
</dbReference>
<dbReference type="GO" id="GO:0006811">
    <property type="term" value="P:monoatomic ion transport"/>
    <property type="evidence" value="ECO:0007669"/>
    <property type="project" value="UniProtKB-KW"/>
</dbReference>
<evidence type="ECO:0000256" key="10">
    <source>
        <dbReference type="ARBA" id="ARBA00023237"/>
    </source>
</evidence>
<dbReference type="GO" id="GO:0009279">
    <property type="term" value="C:cell outer membrane"/>
    <property type="evidence" value="ECO:0007669"/>
    <property type="project" value="UniProtKB-SubCell"/>
</dbReference>
<feature type="chain" id="PRO_5016312091" evidence="11">
    <location>
        <begin position="28"/>
        <end position="380"/>
    </location>
</feature>
<keyword evidence="3" id="KW-0813">Transport</keyword>
<evidence type="ECO:0000256" key="8">
    <source>
        <dbReference type="ARBA" id="ARBA00023114"/>
    </source>
</evidence>
<evidence type="ECO:0000256" key="4">
    <source>
        <dbReference type="ARBA" id="ARBA00022452"/>
    </source>
</evidence>
<evidence type="ECO:0000313" key="13">
    <source>
        <dbReference type="EMBL" id="BBF23629.1"/>
    </source>
</evidence>
<evidence type="ECO:0000313" key="14">
    <source>
        <dbReference type="Proteomes" id="UP000271003"/>
    </source>
</evidence>
<dbReference type="InterPro" id="IPR002299">
    <property type="entry name" value="Porin_Neis"/>
</dbReference>
<keyword evidence="7" id="KW-0406">Ion transport</keyword>
<dbReference type="InterPro" id="IPR033900">
    <property type="entry name" value="Gram_neg_porin_domain"/>
</dbReference>